<accession>A0AC58JFY7</accession>
<keyword evidence="1" id="KW-1185">Reference proteome</keyword>
<evidence type="ECO:0000313" key="1">
    <source>
        <dbReference type="Proteomes" id="UP000000437"/>
    </source>
</evidence>
<dbReference type="RefSeq" id="XP_073805395.1">
    <property type="nucleotide sequence ID" value="XM_073949294.1"/>
</dbReference>
<reference evidence="2" key="1">
    <citation type="submission" date="2025-08" db="UniProtKB">
        <authorList>
            <consortium name="RefSeq"/>
        </authorList>
    </citation>
    <scope>IDENTIFICATION</scope>
    <source>
        <strain evidence="2">Tuebingen</strain>
        <tissue evidence="2">Fibroblasts and whole tissue</tissue>
    </source>
</reference>
<evidence type="ECO:0000313" key="2">
    <source>
        <dbReference type="RefSeq" id="XP_073805395.1"/>
    </source>
</evidence>
<name>A0AC58JFY7_DANRE</name>
<proteinExistence type="predicted"/>
<dbReference type="Proteomes" id="UP000000437">
    <property type="component" value="Chromosome 1"/>
</dbReference>
<organism evidence="1 2">
    <name type="scientific">Danio rerio</name>
    <name type="common">Zebrafish</name>
    <name type="synonym">Brachydanio rerio</name>
    <dbReference type="NCBI Taxonomy" id="7955"/>
    <lineage>
        <taxon>Eukaryota</taxon>
        <taxon>Metazoa</taxon>
        <taxon>Chordata</taxon>
        <taxon>Craniata</taxon>
        <taxon>Vertebrata</taxon>
        <taxon>Euteleostomi</taxon>
        <taxon>Actinopterygii</taxon>
        <taxon>Neopterygii</taxon>
        <taxon>Teleostei</taxon>
        <taxon>Ostariophysi</taxon>
        <taxon>Cypriniformes</taxon>
        <taxon>Danionidae</taxon>
        <taxon>Danioninae</taxon>
        <taxon>Danio</taxon>
    </lineage>
</organism>
<gene>
    <name evidence="2" type="primary">LOC100333907</name>
</gene>
<protein>
    <submittedName>
        <fullName evidence="2">Uncharacterized protein isoform X1</fullName>
    </submittedName>
</protein>
<sequence>MAQAKSDMSINMEISNGAVIHCPVGSCMEMEDRRTGEEEEDDDEIELAEEVDEDMVDGGEDHEMPSSEVIVHKIEDVLEEVIDQERAVLEIECITEVNTEERKDEVDMTAKPALPENPVEFETTTTQLEDQDIQNKAEEFAERDKDRADYKLETVYEDEKESIEVREACLFEEIKPKEDLVDGEKHKEVNVEYEGAESDADEEPQMVSTSQPESEEDFHSLEEDSAIFEEADEEQSSTEVPLWEDCEAAGEPTNNDAFAIYTGCISTGQPSQTTQIGGTIEEMDQNKDQLVKSIMQEHSSLNRFREMVENIDLKNCERIVVDTQSPVIANEPEEKEGDVEYITSIQRDVNINQVLKEEESCINVNQPPYKREAAEDKASQKLENLNDNKQEEGEAMQKQVDEEIPVPLKKEACKKEEQLGNYYNEIALGGSPIKEQPRQVNEEIALPVEADAYKKKDEIENIKHDAAEGGSAVKEQPKQPNEEISIAIKEVACKEKELLGNNKCWVPDRGSAAKQKPMQVNEEVLEEGAGNWLEELKAVIEDDPRRKVQGRKVNKSWLKTSETSDAYFQEPPKPFNSEGEVNIKAKGQEVSVANGFPSIPPAVVQLEDAKLPVKTTKMATPGQQSQQISLYVKAGSDGESLGNCPFSQRLFMILWLKGVIFNVTTVDLKRKPADLQDLAPGTNPPFMTFNGEVLVDVNKIEEFLEERLGPPQYPKLATKHPESNTAGIDVFAKFSAYIKNPRKEANEGLEKALLKSLKRLDEYLQTPLPEEIDADSLEDPGASTRSFLDGDELTLADCNLLPKLHIIKIVARKYRGLEIPAEMSGIWRYLNKAYQREEFINTCPADREIQFAYLDVAKKIK</sequence>